<dbReference type="PROSITE" id="PS50110">
    <property type="entry name" value="RESPONSE_REGULATORY"/>
    <property type="match status" value="1"/>
</dbReference>
<keyword evidence="2" id="KW-0547">Nucleotide-binding</keyword>
<keyword evidence="4" id="KW-0067">ATP-binding</keyword>
<dbReference type="Gene3D" id="3.40.50.2300">
    <property type="match status" value="1"/>
</dbReference>
<protein>
    <recommendedName>
        <fullName evidence="9">HTH-type transcriptional regulatory protein TyrR</fullName>
    </recommendedName>
</protein>
<evidence type="ECO:0000256" key="1">
    <source>
        <dbReference type="ARBA" id="ARBA00022553"/>
    </source>
</evidence>
<dbReference type="SUPFAM" id="SSF52540">
    <property type="entry name" value="P-loop containing nucleoside triphosphate hydrolases"/>
    <property type="match status" value="1"/>
</dbReference>
<keyword evidence="6" id="KW-0805">Transcription regulation</keyword>
<dbReference type="Pfam" id="PF00072">
    <property type="entry name" value="Response_reg"/>
    <property type="match status" value="1"/>
</dbReference>
<dbReference type="PROSITE" id="PS00676">
    <property type="entry name" value="SIGMA54_INTERACT_2"/>
    <property type="match status" value="1"/>
</dbReference>
<dbReference type="Gene3D" id="1.10.8.60">
    <property type="match status" value="1"/>
</dbReference>
<feature type="domain" description="Response regulatory" evidence="12">
    <location>
        <begin position="6"/>
        <end position="120"/>
    </location>
</feature>
<dbReference type="PANTHER" id="PTHR32071">
    <property type="entry name" value="TRANSCRIPTIONAL REGULATORY PROTEIN"/>
    <property type="match status" value="1"/>
</dbReference>
<gene>
    <name evidence="13" type="ORF">HXL68_10825</name>
</gene>
<dbReference type="PANTHER" id="PTHR32071:SF57">
    <property type="entry name" value="C4-DICARBOXYLATE TRANSPORT TRANSCRIPTIONAL REGULATORY PROTEIN DCTD"/>
    <property type="match status" value="1"/>
</dbReference>
<dbReference type="SMART" id="SM00448">
    <property type="entry name" value="REC"/>
    <property type="match status" value="1"/>
</dbReference>
<evidence type="ECO:0000256" key="3">
    <source>
        <dbReference type="ARBA" id="ARBA00022797"/>
    </source>
</evidence>
<evidence type="ECO:0000256" key="4">
    <source>
        <dbReference type="ARBA" id="ARBA00022840"/>
    </source>
</evidence>
<comment type="caution">
    <text evidence="13">The sequence shown here is derived from an EMBL/GenBank/DDBJ whole genome shotgun (WGS) entry which is preliminary data.</text>
</comment>
<dbReference type="PROSITE" id="PS50045">
    <property type="entry name" value="SIGMA54_INTERACT_4"/>
    <property type="match status" value="1"/>
</dbReference>
<evidence type="ECO:0000256" key="2">
    <source>
        <dbReference type="ARBA" id="ARBA00022741"/>
    </source>
</evidence>
<feature type="domain" description="Sigma-54 factor interaction" evidence="11">
    <location>
        <begin position="146"/>
        <end position="375"/>
    </location>
</feature>
<dbReference type="GO" id="GO:0000160">
    <property type="term" value="P:phosphorelay signal transduction system"/>
    <property type="evidence" value="ECO:0007669"/>
    <property type="project" value="UniProtKB-KW"/>
</dbReference>
<dbReference type="InterPro" id="IPR027417">
    <property type="entry name" value="P-loop_NTPase"/>
</dbReference>
<organism evidence="13 14">
    <name type="scientific">Dechloromonas agitata</name>
    <dbReference type="NCBI Taxonomy" id="73030"/>
    <lineage>
        <taxon>Bacteria</taxon>
        <taxon>Pseudomonadati</taxon>
        <taxon>Pseudomonadota</taxon>
        <taxon>Betaproteobacteria</taxon>
        <taxon>Rhodocyclales</taxon>
        <taxon>Azonexaceae</taxon>
        <taxon>Dechloromonas</taxon>
    </lineage>
</organism>
<dbReference type="Pfam" id="PF25601">
    <property type="entry name" value="AAA_lid_14"/>
    <property type="match status" value="1"/>
</dbReference>
<evidence type="ECO:0000259" key="11">
    <source>
        <dbReference type="PROSITE" id="PS50045"/>
    </source>
</evidence>
<name>A0A930BX07_9RHOO</name>
<dbReference type="Proteomes" id="UP000718593">
    <property type="component" value="Unassembled WGS sequence"/>
</dbReference>
<evidence type="ECO:0000256" key="6">
    <source>
        <dbReference type="ARBA" id="ARBA00023015"/>
    </source>
</evidence>
<keyword evidence="1 10" id="KW-0597">Phosphoprotein</keyword>
<dbReference type="Pfam" id="PF00158">
    <property type="entry name" value="Sigma54_activat"/>
    <property type="match status" value="1"/>
</dbReference>
<evidence type="ECO:0000256" key="10">
    <source>
        <dbReference type="PROSITE-ProRule" id="PRU00169"/>
    </source>
</evidence>
<keyword evidence="3" id="KW-0058">Aromatic hydrocarbons catabolism</keyword>
<dbReference type="CDD" id="cd00009">
    <property type="entry name" value="AAA"/>
    <property type="match status" value="1"/>
</dbReference>
<dbReference type="PROSITE" id="PS00675">
    <property type="entry name" value="SIGMA54_INTERACT_1"/>
    <property type="match status" value="1"/>
</dbReference>
<dbReference type="CDD" id="cd17549">
    <property type="entry name" value="REC_DctD-like"/>
    <property type="match status" value="1"/>
</dbReference>
<dbReference type="GO" id="GO:0005524">
    <property type="term" value="F:ATP binding"/>
    <property type="evidence" value="ECO:0007669"/>
    <property type="project" value="UniProtKB-KW"/>
</dbReference>
<keyword evidence="8" id="KW-0804">Transcription</keyword>
<dbReference type="InterPro" id="IPR025662">
    <property type="entry name" value="Sigma_54_int_dom_ATP-bd_1"/>
</dbReference>
<dbReference type="SUPFAM" id="SSF46689">
    <property type="entry name" value="Homeodomain-like"/>
    <property type="match status" value="1"/>
</dbReference>
<dbReference type="GO" id="GO:0003677">
    <property type="term" value="F:DNA binding"/>
    <property type="evidence" value="ECO:0007669"/>
    <property type="project" value="UniProtKB-KW"/>
</dbReference>
<dbReference type="FunFam" id="3.40.50.2300:FF:000018">
    <property type="entry name" value="DNA-binding transcriptional regulator NtrC"/>
    <property type="match status" value="1"/>
</dbReference>
<evidence type="ECO:0000256" key="8">
    <source>
        <dbReference type="ARBA" id="ARBA00023163"/>
    </source>
</evidence>
<dbReference type="PROSITE" id="PS00688">
    <property type="entry name" value="SIGMA54_INTERACT_3"/>
    <property type="match status" value="1"/>
</dbReference>
<evidence type="ECO:0000313" key="14">
    <source>
        <dbReference type="Proteomes" id="UP000718593"/>
    </source>
</evidence>
<evidence type="ECO:0000256" key="7">
    <source>
        <dbReference type="ARBA" id="ARBA00023125"/>
    </source>
</evidence>
<dbReference type="EMBL" id="JABZMI010000222">
    <property type="protein sequence ID" value="MBF1165523.1"/>
    <property type="molecule type" value="Genomic_DNA"/>
</dbReference>
<dbReference type="InterPro" id="IPR011006">
    <property type="entry name" value="CheY-like_superfamily"/>
</dbReference>
<dbReference type="SMART" id="SM00382">
    <property type="entry name" value="AAA"/>
    <property type="match status" value="1"/>
</dbReference>
<evidence type="ECO:0000313" key="13">
    <source>
        <dbReference type="EMBL" id="MBF1165523.1"/>
    </source>
</evidence>
<reference evidence="13" key="1">
    <citation type="submission" date="2020-04" db="EMBL/GenBank/DDBJ databases">
        <title>Deep metagenomics examines the oral microbiome during advanced dental caries in children, revealing novel taxa and co-occurrences with host molecules.</title>
        <authorList>
            <person name="Baker J.L."/>
            <person name="Morton J.T."/>
            <person name="Dinis M."/>
            <person name="Alvarez R."/>
            <person name="Tran N.C."/>
            <person name="Knight R."/>
            <person name="Edlund A."/>
        </authorList>
    </citation>
    <scope>NUCLEOTIDE SEQUENCE</scope>
    <source>
        <strain evidence="13">JCVI_32_bin.24</strain>
    </source>
</reference>
<dbReference type="InterPro" id="IPR002078">
    <property type="entry name" value="Sigma_54_int"/>
</dbReference>
<keyword evidence="7" id="KW-0238">DNA-binding</keyword>
<dbReference type="AlphaFoldDB" id="A0A930BX07"/>
<dbReference type="FunFam" id="3.40.50.300:FF:000006">
    <property type="entry name" value="DNA-binding transcriptional regulator NtrC"/>
    <property type="match status" value="1"/>
</dbReference>
<dbReference type="Gene3D" id="3.40.50.300">
    <property type="entry name" value="P-loop containing nucleotide triphosphate hydrolases"/>
    <property type="match status" value="1"/>
</dbReference>
<dbReference type="InterPro" id="IPR030828">
    <property type="entry name" value="HTH_TyrR"/>
</dbReference>
<keyword evidence="5" id="KW-0902">Two-component regulatory system</keyword>
<dbReference type="InterPro" id="IPR003593">
    <property type="entry name" value="AAA+_ATPase"/>
</dbReference>
<sequence length="446" mass="48643">MTDNLRILIIEDDPDVALGCEQALQLEGFTAEVAGSAEQGRKRLGADFPGIVVSDIRLPGQDGLSLQRDLHTLDPELPVVLITGHGDVSMAVQAMKDGAYDFLQKPFAPEQLVDIARRALEKRRLVLEVRALRRQLDQRDRLEARLIGNSPGMVRVRVLIGALANSAADVLIHGETGTGKELVARCLHDASPRAKGNFVAINCGGLPETLFDSEIFGHEAGAYTGAGKRRIGKIEHANGGTLFLDEIESMPLPMQIKLLRVLQERTLERLGSNTPIPVDCRVIAATKEDLLGLSEQGRFRADLYYRLSVATLPLPPLRERREDIPLLFEHFLLQAAARHERAVPATLPGRIQQLVGYAWPGNVRELRNVADRCVLGIEAGSPPFGLAAADTARPLNESVEAFERALIADALRRHGSLARTAEALAVAKTTLHDKIRKYGLGESSPA</sequence>
<dbReference type="InterPro" id="IPR025943">
    <property type="entry name" value="Sigma_54_int_dom_ATP-bd_2"/>
</dbReference>
<feature type="modified residue" description="4-aspartylphosphate" evidence="10">
    <location>
        <position position="55"/>
    </location>
</feature>
<dbReference type="InterPro" id="IPR025944">
    <property type="entry name" value="Sigma_54_int_dom_CS"/>
</dbReference>
<dbReference type="InterPro" id="IPR058031">
    <property type="entry name" value="AAA_lid_NorR"/>
</dbReference>
<dbReference type="Gene3D" id="1.10.10.60">
    <property type="entry name" value="Homeodomain-like"/>
    <property type="match status" value="1"/>
</dbReference>
<accession>A0A930BX07</accession>
<dbReference type="Pfam" id="PF18024">
    <property type="entry name" value="HTH_50"/>
    <property type="match status" value="1"/>
</dbReference>
<evidence type="ECO:0000256" key="9">
    <source>
        <dbReference type="ARBA" id="ARBA00029500"/>
    </source>
</evidence>
<dbReference type="InterPro" id="IPR009057">
    <property type="entry name" value="Homeodomain-like_sf"/>
</dbReference>
<dbReference type="SUPFAM" id="SSF52172">
    <property type="entry name" value="CheY-like"/>
    <property type="match status" value="1"/>
</dbReference>
<evidence type="ECO:0000256" key="5">
    <source>
        <dbReference type="ARBA" id="ARBA00023012"/>
    </source>
</evidence>
<dbReference type="GO" id="GO:0006355">
    <property type="term" value="P:regulation of DNA-templated transcription"/>
    <property type="evidence" value="ECO:0007669"/>
    <property type="project" value="InterPro"/>
</dbReference>
<proteinExistence type="predicted"/>
<dbReference type="InterPro" id="IPR001789">
    <property type="entry name" value="Sig_transdc_resp-reg_receiver"/>
</dbReference>
<evidence type="ECO:0000259" key="12">
    <source>
        <dbReference type="PROSITE" id="PS50110"/>
    </source>
</evidence>